<name>A0A5Y3ZW08_SALER</name>
<organism evidence="1">
    <name type="scientific">Salmonella enterica</name>
    <name type="common">Salmonella choleraesuis</name>
    <dbReference type="NCBI Taxonomy" id="28901"/>
    <lineage>
        <taxon>Bacteria</taxon>
        <taxon>Pseudomonadati</taxon>
        <taxon>Pseudomonadota</taxon>
        <taxon>Gammaproteobacteria</taxon>
        <taxon>Enterobacterales</taxon>
        <taxon>Enterobacteriaceae</taxon>
        <taxon>Salmonella</taxon>
    </lineage>
</organism>
<dbReference type="EMBL" id="AAJABR010000030">
    <property type="protein sequence ID" value="ECJ9521849.1"/>
    <property type="molecule type" value="Genomic_DNA"/>
</dbReference>
<evidence type="ECO:0000313" key="1">
    <source>
        <dbReference type="EMBL" id="ECJ9521849.1"/>
    </source>
</evidence>
<protein>
    <submittedName>
        <fullName evidence="1">Uncharacterized protein</fullName>
    </submittedName>
</protein>
<accession>A0A5Y3ZW08</accession>
<comment type="caution">
    <text evidence="1">The sequence shown here is derived from an EMBL/GenBank/DDBJ whole genome shotgun (WGS) entry which is preliminary data.</text>
</comment>
<reference evidence="1" key="1">
    <citation type="submission" date="2019-07" db="EMBL/GenBank/DDBJ databases">
        <authorList>
            <consortium name="PulseNet: The National Subtyping Network for Foodborne Disease Surveillance"/>
            <person name="Tarr C.L."/>
            <person name="Trees E."/>
            <person name="Katz L.S."/>
            <person name="Carleton-Romer H.A."/>
            <person name="Stroika S."/>
            <person name="Kucerova Z."/>
            <person name="Roache K.F."/>
            <person name="Sabol A.L."/>
            <person name="Besser J."/>
            <person name="Gerner-Smidt P."/>
        </authorList>
    </citation>
    <scope>NUCLEOTIDE SEQUENCE</scope>
    <source>
        <strain evidence="1">PNUSAS074363</strain>
    </source>
</reference>
<dbReference type="AlphaFoldDB" id="A0A5Y3ZW08"/>
<sequence>MMSWTGDKIGDLVSQGINKAGGMSQQAGAAGYKTAEGAAKAVVAKGKSLIKKIENAELPEYKLIDNMNLVHI</sequence>
<gene>
    <name evidence="1" type="ORF">FQP13_10790</name>
</gene>
<proteinExistence type="predicted"/>